<dbReference type="PANTHER" id="PTHR37816:SF2">
    <property type="entry name" value="DNA TOPOLOGY MODULATION PROTEIN FLAR-RELATED PROTEIN"/>
    <property type="match status" value="1"/>
</dbReference>
<dbReference type="RefSeq" id="WP_368634946.1">
    <property type="nucleotide sequence ID" value="NZ_JBFRHK010000001.1"/>
</dbReference>
<dbReference type="InterPro" id="IPR027417">
    <property type="entry name" value="P-loop_NTPase"/>
</dbReference>
<sequence>MNNKLPRKIHIIGSVGSGKTTLAKELSTKFNIPHYELDNVVWIRKESGDIRRTEQEKIDHLKAIIRTETWIIEGVHYEDWVAQSFHHADFIIFLDTNYFIRIYRIIKRFILQKLGLEKSNYKPTFAIFINLLKWNRRFEEIVKPDFYHKFEMYRDKLLVVTNKRKIVEKSISKNNGYASK</sequence>
<evidence type="ECO:0000313" key="1">
    <source>
        <dbReference type="EMBL" id="MEX3743925.1"/>
    </source>
</evidence>
<comment type="caution">
    <text evidence="1">The sequence shown here is derived from an EMBL/GenBank/DDBJ whole genome shotgun (WGS) entry which is preliminary data.</text>
</comment>
<evidence type="ECO:0000313" key="2">
    <source>
        <dbReference type="Proteomes" id="UP001558534"/>
    </source>
</evidence>
<keyword evidence="2" id="KW-1185">Reference proteome</keyword>
<dbReference type="InterPro" id="IPR052922">
    <property type="entry name" value="Cytidylate_Kinase-2"/>
</dbReference>
<protein>
    <submittedName>
        <fullName evidence="1">AAA family ATPase</fullName>
    </submittedName>
</protein>
<dbReference type="Pfam" id="PF13238">
    <property type="entry name" value="AAA_18"/>
    <property type="match status" value="1"/>
</dbReference>
<gene>
    <name evidence="1" type="ORF">AB1300_02120</name>
</gene>
<proteinExistence type="predicted"/>
<dbReference type="PANTHER" id="PTHR37816">
    <property type="entry name" value="YALI0E33011P"/>
    <property type="match status" value="1"/>
</dbReference>
<dbReference type="Proteomes" id="UP001558534">
    <property type="component" value="Unassembled WGS sequence"/>
</dbReference>
<dbReference type="Gene3D" id="3.40.50.300">
    <property type="entry name" value="P-loop containing nucleotide triphosphate hydrolases"/>
    <property type="match status" value="1"/>
</dbReference>
<dbReference type="SUPFAM" id="SSF52540">
    <property type="entry name" value="P-loop containing nucleoside triphosphate hydrolases"/>
    <property type="match status" value="1"/>
</dbReference>
<reference evidence="1 2" key="1">
    <citation type="submission" date="2024-07" db="EMBL/GenBank/DDBJ databases">
        <title>Characterization of a bacterium isolated from hydrolysated instant sea cucumber by whole-genome sequencing and metabolomics.</title>
        <authorList>
            <person name="Luo X."/>
            <person name="Zhang Z."/>
            <person name="Zheng Z."/>
            <person name="Zhang W."/>
            <person name="Ming T."/>
            <person name="Jiao L."/>
            <person name="Su X."/>
            <person name="Kong F."/>
            <person name="Xu J."/>
        </authorList>
    </citation>
    <scope>NUCLEOTIDE SEQUENCE [LARGE SCALE GENOMIC DNA]</scope>
    <source>
        <strain evidence="1 2">XL-2024</strain>
    </source>
</reference>
<organism evidence="1 2">
    <name type="scientific">Lysinibacillus xylanilyticus</name>
    <dbReference type="NCBI Taxonomy" id="582475"/>
    <lineage>
        <taxon>Bacteria</taxon>
        <taxon>Bacillati</taxon>
        <taxon>Bacillota</taxon>
        <taxon>Bacilli</taxon>
        <taxon>Bacillales</taxon>
        <taxon>Bacillaceae</taxon>
        <taxon>Lysinibacillus</taxon>
    </lineage>
</organism>
<name>A0ABV3VRC6_9BACI</name>
<accession>A0ABV3VRC6</accession>
<dbReference type="EMBL" id="JBFRHK010000001">
    <property type="protein sequence ID" value="MEX3743925.1"/>
    <property type="molecule type" value="Genomic_DNA"/>
</dbReference>